<evidence type="ECO:0000313" key="1">
    <source>
        <dbReference type="EMBL" id="EZG43934.1"/>
    </source>
</evidence>
<dbReference type="eggNOG" id="KOG2352">
    <property type="taxonomic scope" value="Eukaryota"/>
</dbReference>
<gene>
    <name evidence="1" type="ORF">GNI_155760</name>
</gene>
<reference evidence="1" key="1">
    <citation type="submission" date="2013-12" db="EMBL/GenBank/DDBJ databases">
        <authorList>
            <person name="Omoto C.K."/>
            <person name="Sibley D."/>
            <person name="Venepally P."/>
            <person name="Hadjithomas M."/>
            <person name="Karamycheva S."/>
            <person name="Brunk B."/>
            <person name="Roos D."/>
            <person name="Caler E."/>
            <person name="Lorenzi H."/>
        </authorList>
    </citation>
    <scope>NUCLEOTIDE SEQUENCE</scope>
</reference>
<evidence type="ECO:0000313" key="2">
    <source>
        <dbReference type="Proteomes" id="UP000019763"/>
    </source>
</evidence>
<dbReference type="Proteomes" id="UP000019763">
    <property type="component" value="Unassembled WGS sequence"/>
</dbReference>
<dbReference type="SUPFAM" id="SSF53335">
    <property type="entry name" value="S-adenosyl-L-methionine-dependent methyltransferases"/>
    <property type="match status" value="1"/>
</dbReference>
<keyword evidence="2" id="KW-1185">Reference proteome</keyword>
<dbReference type="Gene3D" id="3.40.50.150">
    <property type="entry name" value="Vaccinia Virus protein VP39"/>
    <property type="match status" value="1"/>
</dbReference>
<dbReference type="VEuPathDB" id="CryptoDB:GNI_155760"/>
<dbReference type="InterPro" id="IPR029063">
    <property type="entry name" value="SAM-dependent_MTases_sf"/>
</dbReference>
<dbReference type="GO" id="GO:0008168">
    <property type="term" value="F:methyltransferase activity"/>
    <property type="evidence" value="ECO:0007669"/>
    <property type="project" value="UniProtKB-KW"/>
</dbReference>
<dbReference type="EMBL" id="AFNH02001162">
    <property type="protein sequence ID" value="EZG43934.1"/>
    <property type="molecule type" value="Genomic_DNA"/>
</dbReference>
<accession>A0A023AZ59</accession>
<protein>
    <submittedName>
        <fullName evidence="1">Methyltransferase</fullName>
    </submittedName>
</protein>
<sequence>MTLELVSQCHREWKDTGKWKSLYCNTHSLIDYYGQGSNYIRLMNVKDRSAYILGSCVSDLADVLSETNGDKSVEQVSRRPLKKMPKKAKFELAETEIRDLGEDSADILVDCGYLDGLAVEDNFSVSLKSWVQMVMKKAEKAVYVITVGHEPLIREFIRWSTGCNFEITISPVRLPFNPARGSVPVIIEINKEKTITVERYPNIQICTQAFTKRDNQECSILRVPALLKEWRRLYYLQNVVPSHHAGSLRLFDIVESSTGETYYSLSMYDRVLDKTSPKKKNLKACVAVMVPLADEHHWLYRTPSGHQRLAEKAGTLRVLCVFLPNFKPLMKSSDEVPAQVVERIRKDIGSHLLSLNPNPATPVLLMTQQERFEDERKSIAISSTADGDELMVYDVVVDQQDEEFKENPDNDSNEVIPPSPSEYTRRTMIFSSNPRCAQTELWFKGPSDNPEFRYTHVCHSYQIPILRVVCDYIERQGPSTGAILGIGGGLMPSLFNKVFGRKVHLDCVDIEAEVVNMAKKAFGYDDAPDYRNTVIRDAVDYIAEKSLSEDKLDFVVVDINGTSGATLPHLENVTGPHRNFLTSEFLSAARKAVKAEGLVILNAVCQVVSARKQLGSYLKPMFPNVMGVAYGDELNVVYVCSANNWHSGENPFIQIRKRLLASAQRFPALADVVTDTPLYLGERSRMRANVISF</sequence>
<dbReference type="OrthoDB" id="411785at2759"/>
<dbReference type="AlphaFoldDB" id="A0A023AZ59"/>
<keyword evidence="1" id="KW-0489">Methyltransferase</keyword>
<dbReference type="GeneID" id="22915398"/>
<keyword evidence="1" id="KW-0808">Transferase</keyword>
<comment type="caution">
    <text evidence="1">The sequence shown here is derived from an EMBL/GenBank/DDBJ whole genome shotgun (WGS) entry which is preliminary data.</text>
</comment>
<dbReference type="RefSeq" id="XP_011132905.1">
    <property type="nucleotide sequence ID" value="XM_011134603.1"/>
</dbReference>
<dbReference type="GO" id="GO:0032259">
    <property type="term" value="P:methylation"/>
    <property type="evidence" value="ECO:0007669"/>
    <property type="project" value="UniProtKB-KW"/>
</dbReference>
<organism evidence="1 2">
    <name type="scientific">Gregarina niphandrodes</name>
    <name type="common">Septate eugregarine</name>
    <dbReference type="NCBI Taxonomy" id="110365"/>
    <lineage>
        <taxon>Eukaryota</taxon>
        <taxon>Sar</taxon>
        <taxon>Alveolata</taxon>
        <taxon>Apicomplexa</taxon>
        <taxon>Conoidasida</taxon>
        <taxon>Gregarinasina</taxon>
        <taxon>Eugregarinorida</taxon>
        <taxon>Gregarinidae</taxon>
        <taxon>Gregarina</taxon>
    </lineage>
</organism>
<proteinExistence type="predicted"/>
<name>A0A023AZ59_GRENI</name>